<keyword evidence="3" id="KW-1185">Reference proteome</keyword>
<dbReference type="STRING" id="209880.SAMN02910343_00101"/>
<proteinExistence type="predicted"/>
<keyword evidence="1" id="KW-0732">Signal</keyword>
<reference evidence="2 3" key="1">
    <citation type="submission" date="2016-10" db="EMBL/GenBank/DDBJ databases">
        <authorList>
            <person name="de Groot N.N."/>
        </authorList>
    </citation>
    <scope>NUCLEOTIDE SEQUENCE [LARGE SCALE GENOMIC DNA]</scope>
    <source>
        <strain evidence="2 3">DSM 15230</strain>
    </source>
</reference>
<accession>A0A1G5UUY8</accession>
<feature type="signal peptide" evidence="1">
    <location>
        <begin position="1"/>
        <end position="26"/>
    </location>
</feature>
<name>A0A1G5UUY8_9FIRM</name>
<dbReference type="AlphaFoldDB" id="A0A1G5UUY8"/>
<dbReference type="OrthoDB" id="1633823at2"/>
<dbReference type="EMBL" id="FMXA01000003">
    <property type="protein sequence ID" value="SDA37389.1"/>
    <property type="molecule type" value="Genomic_DNA"/>
</dbReference>
<dbReference type="Proteomes" id="UP000199689">
    <property type="component" value="Unassembled WGS sequence"/>
</dbReference>
<organism evidence="2 3">
    <name type="scientific">Allisonella histaminiformans</name>
    <dbReference type="NCBI Taxonomy" id="209880"/>
    <lineage>
        <taxon>Bacteria</taxon>
        <taxon>Bacillati</taxon>
        <taxon>Bacillota</taxon>
        <taxon>Negativicutes</taxon>
        <taxon>Veillonellales</taxon>
        <taxon>Veillonellaceae</taxon>
        <taxon>Allisonella</taxon>
    </lineage>
</organism>
<gene>
    <name evidence="2" type="ORF">SAMN02910343_00101</name>
</gene>
<evidence type="ECO:0000256" key="1">
    <source>
        <dbReference type="SAM" id="SignalP"/>
    </source>
</evidence>
<feature type="chain" id="PRO_5011477571" evidence="1">
    <location>
        <begin position="27"/>
        <end position="263"/>
    </location>
</feature>
<sequence>MNRILKKIRTGILAAGFISVSALAMAQNVLSVPGLGTIPLPHDMHLVDGKGSSVEKMFIENTQRPDFGESSQAAFMEIVAIPPGMDLFAEKGTHPFNRAHLYQLQMKKPQGQYTAGVFVVSGNGKELFPDSRVRAFWDKAFSEGSDRPTSLFGLPKIQLSEYQSIFDRFLASRKGNKMKIKVMSFAPWHAYKNADGTYRWQQEAKAVVTDYRGLSFPVWIYSAFFREGDQYFLIYLEGSHMAGAELDEPWLASLYQLKRGDGV</sequence>
<dbReference type="GeneID" id="87755157"/>
<evidence type="ECO:0000313" key="2">
    <source>
        <dbReference type="EMBL" id="SDA37389.1"/>
    </source>
</evidence>
<dbReference type="RefSeq" id="WP_143270035.1">
    <property type="nucleotide sequence ID" value="NZ_FMXA01000003.1"/>
</dbReference>
<evidence type="ECO:0000313" key="3">
    <source>
        <dbReference type="Proteomes" id="UP000199689"/>
    </source>
</evidence>
<protein>
    <submittedName>
        <fullName evidence="2">Uncharacterized protein</fullName>
    </submittedName>
</protein>